<dbReference type="CDD" id="cd03293">
    <property type="entry name" value="ABC_NrtD_SsuB_transporters"/>
    <property type="match status" value="1"/>
</dbReference>
<reference evidence="5" key="1">
    <citation type="submission" date="2022-05" db="EMBL/GenBank/DDBJ databases">
        <title>Expanded diversity of anoxic marine methylotrophy in a Black Sea sulfate reducing microorganism.</title>
        <authorList>
            <person name="Fischer P.Q."/>
            <person name="Stams A.J.M."/>
            <person name="Villanueva L."/>
            <person name="Sousa D.Z."/>
        </authorList>
    </citation>
    <scope>NUCLEOTIDE SEQUENCE</scope>
    <source>
        <strain evidence="5">P130</strain>
    </source>
</reference>
<name>A0ABT8QIV7_9FIRM</name>
<organism evidence="5 6">
    <name type="scientific">Desulfosporosinus nitroreducens</name>
    <dbReference type="NCBI Taxonomy" id="2018668"/>
    <lineage>
        <taxon>Bacteria</taxon>
        <taxon>Bacillati</taxon>
        <taxon>Bacillota</taxon>
        <taxon>Clostridia</taxon>
        <taxon>Eubacteriales</taxon>
        <taxon>Desulfitobacteriaceae</taxon>
        <taxon>Desulfosporosinus</taxon>
    </lineage>
</organism>
<dbReference type="PANTHER" id="PTHR42788:SF13">
    <property type="entry name" value="ALIPHATIC SULFONATES IMPORT ATP-BINDING PROTEIN SSUB"/>
    <property type="match status" value="1"/>
</dbReference>
<dbReference type="RefSeq" id="WP_301997329.1">
    <property type="nucleotide sequence ID" value="NZ_JAMJEV010000001.1"/>
</dbReference>
<evidence type="ECO:0000313" key="6">
    <source>
        <dbReference type="Proteomes" id="UP001176021"/>
    </source>
</evidence>
<dbReference type="Gene3D" id="3.40.50.300">
    <property type="entry name" value="P-loop containing nucleotide triphosphate hydrolases"/>
    <property type="match status" value="1"/>
</dbReference>
<dbReference type="InterPro" id="IPR003439">
    <property type="entry name" value="ABC_transporter-like_ATP-bd"/>
</dbReference>
<comment type="caution">
    <text evidence="5">The sequence shown here is derived from an EMBL/GenBank/DDBJ whole genome shotgun (WGS) entry which is preliminary data.</text>
</comment>
<dbReference type="PROSITE" id="PS50893">
    <property type="entry name" value="ABC_TRANSPORTER_2"/>
    <property type="match status" value="1"/>
</dbReference>
<sequence>MTSIINLKSKSENKIKLALKNITVTFSSSNGHQVLAVNDVSLDVYEQEFIALIGTSGCGKSTLLNVMAGLITADSGQVLIDGVETVGINRKIGYMSQIDSLLPWATVMDNVALGLELRGISKKERMAMARELIVRIGLTGFEYSYPHELSGGMKKRVTIARVLAIDPEILFMDEPFGPLDAFTKEMLQDDILKIWHETKKTIVYVTHDLSEAISLADRVVLISSRPGKVKAEYNIALPRPRNVMDIKYDANYVDIERTIWLQLKEEVIKGKEGIGHVSKIS</sequence>
<accession>A0ABT8QIV7</accession>
<dbReference type="Pfam" id="PF00005">
    <property type="entry name" value="ABC_tran"/>
    <property type="match status" value="1"/>
</dbReference>
<evidence type="ECO:0000256" key="2">
    <source>
        <dbReference type="ARBA" id="ARBA00022741"/>
    </source>
</evidence>
<dbReference type="InterPro" id="IPR017871">
    <property type="entry name" value="ABC_transporter-like_CS"/>
</dbReference>
<evidence type="ECO:0000256" key="3">
    <source>
        <dbReference type="ARBA" id="ARBA00022840"/>
    </source>
</evidence>
<dbReference type="Proteomes" id="UP001176021">
    <property type="component" value="Unassembled WGS sequence"/>
</dbReference>
<dbReference type="GO" id="GO:0005524">
    <property type="term" value="F:ATP binding"/>
    <property type="evidence" value="ECO:0007669"/>
    <property type="project" value="UniProtKB-KW"/>
</dbReference>
<keyword evidence="6" id="KW-1185">Reference proteome</keyword>
<feature type="domain" description="ABC transporter" evidence="4">
    <location>
        <begin position="19"/>
        <end position="249"/>
    </location>
</feature>
<keyword evidence="2" id="KW-0547">Nucleotide-binding</keyword>
<dbReference type="PROSITE" id="PS00211">
    <property type="entry name" value="ABC_TRANSPORTER_1"/>
    <property type="match status" value="1"/>
</dbReference>
<evidence type="ECO:0000313" key="5">
    <source>
        <dbReference type="EMBL" id="MDO0821248.1"/>
    </source>
</evidence>
<evidence type="ECO:0000256" key="1">
    <source>
        <dbReference type="ARBA" id="ARBA00022448"/>
    </source>
</evidence>
<dbReference type="EMBL" id="JAMJEV010000001">
    <property type="protein sequence ID" value="MDO0821248.1"/>
    <property type="molecule type" value="Genomic_DNA"/>
</dbReference>
<protein>
    <submittedName>
        <fullName evidence="5">ABC transporter ATP-binding protein</fullName>
    </submittedName>
</protein>
<dbReference type="InterPro" id="IPR003593">
    <property type="entry name" value="AAA+_ATPase"/>
</dbReference>
<proteinExistence type="predicted"/>
<dbReference type="PANTHER" id="PTHR42788">
    <property type="entry name" value="TAURINE IMPORT ATP-BINDING PROTEIN-RELATED"/>
    <property type="match status" value="1"/>
</dbReference>
<gene>
    <name evidence="5" type="ORF">M8H41_00005</name>
</gene>
<keyword evidence="3 5" id="KW-0067">ATP-binding</keyword>
<dbReference type="SUPFAM" id="SSF52540">
    <property type="entry name" value="P-loop containing nucleoside triphosphate hydrolases"/>
    <property type="match status" value="1"/>
</dbReference>
<keyword evidence="1" id="KW-0813">Transport</keyword>
<dbReference type="SMART" id="SM00382">
    <property type="entry name" value="AAA"/>
    <property type="match status" value="1"/>
</dbReference>
<evidence type="ECO:0000259" key="4">
    <source>
        <dbReference type="PROSITE" id="PS50893"/>
    </source>
</evidence>
<dbReference type="InterPro" id="IPR050166">
    <property type="entry name" value="ABC_transporter_ATP-bind"/>
</dbReference>
<dbReference type="InterPro" id="IPR027417">
    <property type="entry name" value="P-loop_NTPase"/>
</dbReference>